<dbReference type="Pfam" id="PF00069">
    <property type="entry name" value="Pkinase"/>
    <property type="match status" value="1"/>
</dbReference>
<dbReference type="PROSITE" id="PS50011">
    <property type="entry name" value="PROTEIN_KINASE_DOM"/>
    <property type="match status" value="1"/>
</dbReference>
<dbReference type="InterPro" id="IPR013761">
    <property type="entry name" value="SAM/pointed_sf"/>
</dbReference>
<organism evidence="11 12">
    <name type="scientific">Achlya hypogyna</name>
    <name type="common">Oomycete</name>
    <name type="synonym">Protoachlya hypogyna</name>
    <dbReference type="NCBI Taxonomy" id="1202772"/>
    <lineage>
        <taxon>Eukaryota</taxon>
        <taxon>Sar</taxon>
        <taxon>Stramenopiles</taxon>
        <taxon>Oomycota</taxon>
        <taxon>Saprolegniomycetes</taxon>
        <taxon>Saprolegniales</taxon>
        <taxon>Achlyaceae</taxon>
        <taxon>Achlya</taxon>
    </lineage>
</organism>
<dbReference type="Gene3D" id="2.30.29.30">
    <property type="entry name" value="Pleckstrin-homology domain (PH domain)/Phosphotyrosine-binding domain (PTB)"/>
    <property type="match status" value="1"/>
</dbReference>
<keyword evidence="12" id="KW-1185">Reference proteome</keyword>
<dbReference type="SMART" id="SM00233">
    <property type="entry name" value="PH"/>
    <property type="match status" value="1"/>
</dbReference>
<proteinExistence type="inferred from homology"/>
<dbReference type="PROSITE" id="PS00107">
    <property type="entry name" value="PROTEIN_KINASE_ATP"/>
    <property type="match status" value="1"/>
</dbReference>
<reference evidence="11 12" key="1">
    <citation type="journal article" date="2014" name="Genome Biol. Evol.">
        <title>The secreted proteins of Achlya hypogyna and Thraustotheca clavata identify the ancestral oomycete secretome and reveal gene acquisitions by horizontal gene transfer.</title>
        <authorList>
            <person name="Misner I."/>
            <person name="Blouin N."/>
            <person name="Leonard G."/>
            <person name="Richards T.A."/>
            <person name="Lane C.E."/>
        </authorList>
    </citation>
    <scope>NUCLEOTIDE SEQUENCE [LARGE SCALE GENOMIC DNA]</scope>
    <source>
        <strain evidence="11 12">ATCC 48635</strain>
    </source>
</reference>
<evidence type="ECO:0000256" key="2">
    <source>
        <dbReference type="ARBA" id="ARBA00022679"/>
    </source>
</evidence>
<dbReference type="PROSITE" id="PS50105">
    <property type="entry name" value="SAM_DOMAIN"/>
    <property type="match status" value="1"/>
</dbReference>
<evidence type="ECO:0000256" key="5">
    <source>
        <dbReference type="ARBA" id="ARBA00022840"/>
    </source>
</evidence>
<feature type="domain" description="Protein kinase" evidence="9">
    <location>
        <begin position="14"/>
        <end position="275"/>
    </location>
</feature>
<evidence type="ECO:0000256" key="1">
    <source>
        <dbReference type="ARBA" id="ARBA00022527"/>
    </source>
</evidence>
<dbReference type="GO" id="GO:0004674">
    <property type="term" value="F:protein serine/threonine kinase activity"/>
    <property type="evidence" value="ECO:0007669"/>
    <property type="project" value="UniProtKB-KW"/>
</dbReference>
<dbReference type="SUPFAM" id="SSF50729">
    <property type="entry name" value="PH domain-like"/>
    <property type="match status" value="1"/>
</dbReference>
<protein>
    <submittedName>
        <fullName evidence="11">Protein kinase</fullName>
    </submittedName>
</protein>
<evidence type="ECO:0000259" key="10">
    <source>
        <dbReference type="PROSITE" id="PS50105"/>
    </source>
</evidence>
<evidence type="ECO:0000256" key="3">
    <source>
        <dbReference type="ARBA" id="ARBA00022741"/>
    </source>
</evidence>
<dbReference type="PROSITE" id="PS50003">
    <property type="entry name" value="PH_DOMAIN"/>
    <property type="match status" value="1"/>
</dbReference>
<dbReference type="InterPro" id="IPR000719">
    <property type="entry name" value="Prot_kinase_dom"/>
</dbReference>
<dbReference type="InterPro" id="IPR001849">
    <property type="entry name" value="PH_domain"/>
</dbReference>
<dbReference type="SMART" id="SM00220">
    <property type="entry name" value="S_TKc"/>
    <property type="match status" value="1"/>
</dbReference>
<feature type="domain" description="PH" evidence="8">
    <location>
        <begin position="312"/>
        <end position="414"/>
    </location>
</feature>
<dbReference type="InterPro" id="IPR050940">
    <property type="entry name" value="Actin_reg-Ser/Thr_kinase"/>
</dbReference>
<dbReference type="GO" id="GO:0005524">
    <property type="term" value="F:ATP binding"/>
    <property type="evidence" value="ECO:0007669"/>
    <property type="project" value="UniProtKB-UniRule"/>
</dbReference>
<dbReference type="Pfam" id="PF00536">
    <property type="entry name" value="SAM_1"/>
    <property type="match status" value="1"/>
</dbReference>
<comment type="similarity">
    <text evidence="7">Belongs to the protein kinase superfamily.</text>
</comment>
<evidence type="ECO:0000313" key="12">
    <source>
        <dbReference type="Proteomes" id="UP000243579"/>
    </source>
</evidence>
<dbReference type="AlphaFoldDB" id="A0A1V9ZRX3"/>
<dbReference type="Pfam" id="PF00169">
    <property type="entry name" value="PH"/>
    <property type="match status" value="1"/>
</dbReference>
<dbReference type="PANTHER" id="PTHR46485:SF5">
    <property type="entry name" value="CENTER DIVIDER, ISOFORM A"/>
    <property type="match status" value="1"/>
</dbReference>
<dbReference type="InterPro" id="IPR008271">
    <property type="entry name" value="Ser/Thr_kinase_AS"/>
</dbReference>
<sequence>MQNQAAHDLDAKQLALGALVGAGAFSKVFAGTYAGAPVAVKRQKRDPQINDYIAREITILQQLDHPRLLRFIGACDYPDEVWIVTEYLRGGDVSKLFSRKAKAPLSWRQRVQIALDAAEALAYLHDLGYIHRDIKAANLLLDDDGRCKLCDFGFAREAEADTCTKPRRRMSLCGTDTYMAPEIQFDEAYGQHADVFSLGIILVELICLRHVCRFHGIEISSHCAGQFRVDVNDFRRATPPGCPKSLALLAEHCMAFEPTDRPHAGEVVEWLTDLLADLGTEDDNNVDCSLPEAFDEAEFSVAVDMCADGEDAPAHMGALLKRAQHGLRRWRQRWVVIDNSTLTYYASQKAYEKARDGVAIVAAADHVLRLADCKLKKKANRRFVLVHGSTRKEFQATSVHESQCWLAVLDRAIAVARHQAHSAGPAPAPPAVCPTDEVYKWLAALHLEQYAGVFKRKGFGTIDFIRETGLTDDDFNFLGIHSAAHQAALSAAALHLQTT</sequence>
<dbReference type="Gene3D" id="3.30.200.20">
    <property type="entry name" value="Phosphorylase Kinase, domain 1"/>
    <property type="match status" value="1"/>
</dbReference>
<evidence type="ECO:0000256" key="6">
    <source>
        <dbReference type="PROSITE-ProRule" id="PRU10141"/>
    </source>
</evidence>
<keyword evidence="5 6" id="KW-0067">ATP-binding</keyword>
<dbReference type="SUPFAM" id="SSF56112">
    <property type="entry name" value="Protein kinase-like (PK-like)"/>
    <property type="match status" value="1"/>
</dbReference>
<keyword evidence="3 6" id="KW-0547">Nucleotide-binding</keyword>
<dbReference type="Gene3D" id="1.10.510.10">
    <property type="entry name" value="Transferase(Phosphotransferase) domain 1"/>
    <property type="match status" value="1"/>
</dbReference>
<dbReference type="Gene3D" id="1.10.150.50">
    <property type="entry name" value="Transcription Factor, Ets-1"/>
    <property type="match status" value="1"/>
</dbReference>
<evidence type="ECO:0000256" key="7">
    <source>
        <dbReference type="RuleBase" id="RU000304"/>
    </source>
</evidence>
<accession>A0A1V9ZRX3</accession>
<dbReference type="InterPro" id="IPR011009">
    <property type="entry name" value="Kinase-like_dom_sf"/>
</dbReference>
<dbReference type="PANTHER" id="PTHR46485">
    <property type="entry name" value="LIM DOMAIN KINASE 1"/>
    <property type="match status" value="1"/>
</dbReference>
<dbReference type="InterPro" id="IPR017441">
    <property type="entry name" value="Protein_kinase_ATP_BS"/>
</dbReference>
<dbReference type="PROSITE" id="PS00108">
    <property type="entry name" value="PROTEIN_KINASE_ST"/>
    <property type="match status" value="1"/>
</dbReference>
<dbReference type="SUPFAM" id="SSF47769">
    <property type="entry name" value="SAM/Pointed domain"/>
    <property type="match status" value="1"/>
</dbReference>
<dbReference type="InterPro" id="IPR011993">
    <property type="entry name" value="PH-like_dom_sf"/>
</dbReference>
<evidence type="ECO:0000313" key="11">
    <source>
        <dbReference type="EMBL" id="OQS00729.1"/>
    </source>
</evidence>
<feature type="binding site" evidence="6">
    <location>
        <position position="41"/>
    </location>
    <ligand>
        <name>ATP</name>
        <dbReference type="ChEBI" id="CHEBI:30616"/>
    </ligand>
</feature>
<keyword evidence="2" id="KW-0808">Transferase</keyword>
<dbReference type="SMART" id="SM00454">
    <property type="entry name" value="SAM"/>
    <property type="match status" value="1"/>
</dbReference>
<evidence type="ECO:0000259" key="8">
    <source>
        <dbReference type="PROSITE" id="PS50003"/>
    </source>
</evidence>
<name>A0A1V9ZRX3_ACHHY</name>
<dbReference type="EMBL" id="JNBR01000025">
    <property type="protein sequence ID" value="OQS00729.1"/>
    <property type="molecule type" value="Genomic_DNA"/>
</dbReference>
<keyword evidence="1 7" id="KW-0723">Serine/threonine-protein kinase</keyword>
<gene>
    <name evidence="11" type="ORF">ACHHYP_02840</name>
</gene>
<keyword evidence="4 11" id="KW-0418">Kinase</keyword>
<dbReference type="CDD" id="cd00821">
    <property type="entry name" value="PH"/>
    <property type="match status" value="1"/>
</dbReference>
<feature type="domain" description="SAM" evidence="10">
    <location>
        <begin position="433"/>
        <end position="499"/>
    </location>
</feature>
<dbReference type="OrthoDB" id="4062651at2759"/>
<comment type="caution">
    <text evidence="11">The sequence shown here is derived from an EMBL/GenBank/DDBJ whole genome shotgun (WGS) entry which is preliminary data.</text>
</comment>
<evidence type="ECO:0000256" key="4">
    <source>
        <dbReference type="ARBA" id="ARBA00022777"/>
    </source>
</evidence>
<dbReference type="InterPro" id="IPR001660">
    <property type="entry name" value="SAM"/>
</dbReference>
<dbReference type="Proteomes" id="UP000243579">
    <property type="component" value="Unassembled WGS sequence"/>
</dbReference>
<dbReference type="STRING" id="1202772.A0A1V9ZRX3"/>
<evidence type="ECO:0000259" key="9">
    <source>
        <dbReference type="PROSITE" id="PS50011"/>
    </source>
</evidence>